<keyword evidence="10" id="KW-1185">Reference proteome</keyword>
<keyword evidence="8" id="KW-0645">Protease</keyword>
<dbReference type="EMBL" id="JAPWDV010000003">
    <property type="protein sequence ID" value="KAJ6216551.1"/>
    <property type="molecule type" value="Genomic_DNA"/>
</dbReference>
<dbReference type="GO" id="GO:0006508">
    <property type="term" value="P:proteolysis"/>
    <property type="evidence" value="ECO:0007669"/>
    <property type="project" value="UniProtKB-KW"/>
</dbReference>
<evidence type="ECO:0000256" key="3">
    <source>
        <dbReference type="ARBA" id="ARBA00022525"/>
    </source>
</evidence>
<dbReference type="OMA" id="FSTNARE"/>
<dbReference type="PRINTS" id="PR00724">
    <property type="entry name" value="CRBOXYPTASEC"/>
</dbReference>
<dbReference type="InterPro" id="IPR029058">
    <property type="entry name" value="AB_hydrolase_fold"/>
</dbReference>
<keyword evidence="6" id="KW-1015">Disulfide bond</keyword>
<organism evidence="9 10">
    <name type="scientific">Blomia tropicalis</name>
    <name type="common">Mite</name>
    <dbReference type="NCBI Taxonomy" id="40697"/>
    <lineage>
        <taxon>Eukaryota</taxon>
        <taxon>Metazoa</taxon>
        <taxon>Ecdysozoa</taxon>
        <taxon>Arthropoda</taxon>
        <taxon>Chelicerata</taxon>
        <taxon>Arachnida</taxon>
        <taxon>Acari</taxon>
        <taxon>Acariformes</taxon>
        <taxon>Sarcoptiformes</taxon>
        <taxon>Astigmata</taxon>
        <taxon>Glycyphagoidea</taxon>
        <taxon>Echimyopodidae</taxon>
        <taxon>Blomia</taxon>
    </lineage>
</organism>
<proteinExistence type="inferred from homology"/>
<comment type="subcellular location">
    <subcellularLocation>
        <location evidence="1">Secreted</location>
    </subcellularLocation>
</comment>
<dbReference type="Pfam" id="PF00450">
    <property type="entry name" value="Peptidase_S10"/>
    <property type="match status" value="2"/>
</dbReference>
<dbReference type="Proteomes" id="UP001142055">
    <property type="component" value="Chromosome 3"/>
</dbReference>
<keyword evidence="7" id="KW-0325">Glycoprotein</keyword>
<evidence type="ECO:0000313" key="9">
    <source>
        <dbReference type="EMBL" id="KAJ6216551.1"/>
    </source>
</evidence>
<dbReference type="SUPFAM" id="SSF53474">
    <property type="entry name" value="alpha/beta-Hydrolases"/>
    <property type="match status" value="2"/>
</dbReference>
<dbReference type="AlphaFoldDB" id="A0A9Q0RKP7"/>
<dbReference type="PANTHER" id="PTHR11802:SF201">
    <property type="entry name" value="CARBOXYPEPTIDASE"/>
    <property type="match status" value="1"/>
</dbReference>
<keyword evidence="5 8" id="KW-0378">Hydrolase</keyword>
<evidence type="ECO:0000256" key="4">
    <source>
        <dbReference type="ARBA" id="ARBA00022729"/>
    </source>
</evidence>
<dbReference type="FunFam" id="3.40.50.1820:FF:000055">
    <property type="entry name" value="Carboxypeptidase"/>
    <property type="match status" value="1"/>
</dbReference>
<evidence type="ECO:0000256" key="5">
    <source>
        <dbReference type="ARBA" id="ARBA00022801"/>
    </source>
</evidence>
<protein>
    <recommendedName>
        <fullName evidence="8">Carboxypeptidase</fullName>
        <ecNumber evidence="8">3.4.16.-</ecNumber>
    </recommendedName>
</protein>
<comment type="caution">
    <text evidence="9">The sequence shown here is derived from an EMBL/GenBank/DDBJ whole genome shotgun (WGS) entry which is preliminary data.</text>
</comment>
<name>A0A9Q0RKP7_BLOTA</name>
<feature type="chain" id="PRO_5040528548" description="Carboxypeptidase" evidence="8">
    <location>
        <begin position="23"/>
        <end position="872"/>
    </location>
</feature>
<keyword evidence="8" id="KW-0121">Carboxypeptidase</keyword>
<evidence type="ECO:0000256" key="7">
    <source>
        <dbReference type="ARBA" id="ARBA00023180"/>
    </source>
</evidence>
<dbReference type="FunFam" id="3.40.50.1820:FF:000030">
    <property type="entry name" value="Carboxypeptidase"/>
    <property type="match status" value="1"/>
</dbReference>
<keyword evidence="3" id="KW-0964">Secreted</keyword>
<dbReference type="GO" id="GO:0005576">
    <property type="term" value="C:extracellular region"/>
    <property type="evidence" value="ECO:0007669"/>
    <property type="project" value="UniProtKB-SubCell"/>
</dbReference>
<reference evidence="9" key="1">
    <citation type="submission" date="2022-12" db="EMBL/GenBank/DDBJ databases">
        <title>Genome assemblies of Blomia tropicalis.</title>
        <authorList>
            <person name="Cui Y."/>
        </authorList>
    </citation>
    <scope>NUCLEOTIDE SEQUENCE</scope>
    <source>
        <tissue evidence="9">Adult mites</tissue>
    </source>
</reference>
<evidence type="ECO:0000256" key="1">
    <source>
        <dbReference type="ARBA" id="ARBA00004613"/>
    </source>
</evidence>
<dbReference type="Gene3D" id="3.40.50.1820">
    <property type="entry name" value="alpha/beta hydrolase"/>
    <property type="match status" value="2"/>
</dbReference>
<sequence>MRPAILTFFILCIFILVGQTFSFPNDEIKQLPGLKEKLNFRQYSGYLDGGKGKRLFYWYVESQKNATEDPVVLWLNGGPGCSSFTGLFTENGPFRVAANGTTLNLDPYSWNAIANVLYLESPINVGFSYNTTRLAKSDIYNDIATVDAKYNALIDFFKKFPNLKKHKFYITGESYAGIYIPLLTRQILEHSQENGFNFQGIAIGNGVFDTAILASTRVEYAYNHGLIGIDHWDQVQDICCHSSNNRNDCDFPFIYPNYTVMARNNNQKCAIMVGSHLLNVRVNVNLYNVYESCNYTGDNHIDHFCVNKNYGQYLNQVSVRKALHVDPSLNGRNWSECNSAITQAYNEIYESVDTVFNDIIEKYKFYNIILYNGDADIACDFMSTQRFLVHHMKYKLKEESSPWFTEGRYAGVATSFENGLRYYTVHVLFISLFFEQSLSCSSDEIKELPGLCDKINFKQYSGYLDGGKGKKLFYWFVESQSKPSEDPVTLWLNGGPGCSSLGAFFTAHGPFRVDADGKTLKLDQYSWNTMANMLYLESPVNVGFSYNSTPLDAADLYNDIVSIDAKYYALIDFFRKFPNFKKNKFYITGESYAGVYIPLLTRKILENRQTNGFNFQGISIGNGFIDSLLQASSHIEFGYYHGLFSIDQYNQIQDVCCKTDEDRLHHTCDFAMAYPNYTLKVINNNVKCKNMVGSLLQDVRKVVDLYNVYDSCDYEGIIHLDHYCINRKYYEYLNQASVREAIHVDPSLKDRNWIQCNEYVRSNYNNMHETMAPVFSDIIEKHKFNNIILYNGDVDMACDFITAQRFLLYRLKYKQTGESKHWFTDGRFSGFSTFYENGIRFFTVHGAGHKAPIQKPKEGLAILKNLLDFKKD</sequence>
<feature type="signal peptide" evidence="8">
    <location>
        <begin position="1"/>
        <end position="22"/>
    </location>
</feature>
<keyword evidence="4 8" id="KW-0732">Signal</keyword>
<comment type="similarity">
    <text evidence="2 8">Belongs to the peptidase S10 family.</text>
</comment>
<gene>
    <name evidence="9" type="ORF">RDWZM_007708</name>
</gene>
<dbReference type="InterPro" id="IPR001563">
    <property type="entry name" value="Peptidase_S10"/>
</dbReference>
<dbReference type="EC" id="3.4.16.-" evidence="8"/>
<dbReference type="GO" id="GO:0004185">
    <property type="term" value="F:serine-type carboxypeptidase activity"/>
    <property type="evidence" value="ECO:0007669"/>
    <property type="project" value="UniProtKB-UniRule"/>
</dbReference>
<dbReference type="InterPro" id="IPR018202">
    <property type="entry name" value="Ser_caboxypep_ser_AS"/>
</dbReference>
<accession>A0A9Q0RKP7</accession>
<dbReference type="PROSITE" id="PS00131">
    <property type="entry name" value="CARBOXYPEPT_SER_SER"/>
    <property type="match status" value="2"/>
</dbReference>
<dbReference type="PANTHER" id="PTHR11802">
    <property type="entry name" value="SERINE PROTEASE FAMILY S10 SERINE CARBOXYPEPTIDASE"/>
    <property type="match status" value="1"/>
</dbReference>
<evidence type="ECO:0000256" key="8">
    <source>
        <dbReference type="RuleBase" id="RU361156"/>
    </source>
</evidence>
<evidence type="ECO:0000313" key="10">
    <source>
        <dbReference type="Proteomes" id="UP001142055"/>
    </source>
</evidence>
<evidence type="ECO:0000256" key="6">
    <source>
        <dbReference type="ARBA" id="ARBA00023157"/>
    </source>
</evidence>
<evidence type="ECO:0000256" key="2">
    <source>
        <dbReference type="ARBA" id="ARBA00009431"/>
    </source>
</evidence>